<reference evidence="4 5" key="2">
    <citation type="submission" date="2019-10" db="EMBL/GenBank/DDBJ databases">
        <title>Thermopilla bonchosmolovskayae gen. nov., sp. nov., a moderately thermophilic Chloroflexi bacterium from a Chukotka hot spring (Arctic, Russia), representing a novel classis Thermopillaia, which include previously uncultivated lineage OLB14.</title>
        <authorList>
            <person name="Kochetkova T.V."/>
            <person name="Zayulina K.S."/>
            <person name="Zhigarkov V.S."/>
            <person name="Minaev N.V."/>
            <person name="Novikov A."/>
            <person name="Toshchakov S.V."/>
            <person name="Elcheninov A.G."/>
            <person name="Kublanov I.V."/>
        </authorList>
    </citation>
    <scope>NUCLEOTIDE SEQUENCE [LARGE SCALE GENOMIC DNA]</scope>
    <source>
        <strain evidence="4 5">3753O</strain>
    </source>
</reference>
<evidence type="ECO:0000256" key="2">
    <source>
        <dbReference type="ARBA" id="ARBA00023239"/>
    </source>
</evidence>
<name>A0ABX6BZM4_9CHLR</name>
<dbReference type="InterPro" id="IPR018376">
    <property type="entry name" value="Enoyl-CoA_hyd/isom_CS"/>
</dbReference>
<accession>A0ABX6BZM4</accession>
<evidence type="ECO:0000313" key="5">
    <source>
        <dbReference type="Proteomes" id="UP000326331"/>
    </source>
</evidence>
<dbReference type="InterPro" id="IPR014748">
    <property type="entry name" value="Enoyl-CoA_hydra_C"/>
</dbReference>
<dbReference type="PROSITE" id="PS00166">
    <property type="entry name" value="ENOYL_COA_HYDRATASE"/>
    <property type="match status" value="1"/>
</dbReference>
<dbReference type="PANTHER" id="PTHR11941:SF54">
    <property type="entry name" value="ENOYL-COA HYDRATASE, MITOCHONDRIAL"/>
    <property type="match status" value="1"/>
</dbReference>
<proteinExistence type="inferred from homology"/>
<evidence type="ECO:0000256" key="1">
    <source>
        <dbReference type="ARBA" id="ARBA00005254"/>
    </source>
</evidence>
<sequence length="262" mass="28717">MTDSGFSNIRYEKRDAIAIITINREQALNAIDMKTSSEMYRAWCDFRDDDALRVAILTGAGEKAFSTGMDLVATARGENQFDGGKPVPFGGFTRRMTIDKPIIAAINGYCLAGGLELALACDIRICTPDARFGLPEVRWAIMPGAGGTQRLPRAVPAAWANYMILTGEQIDAETALRIGLVSHIVPKDELMDRALQIAGVICERGPLAVRAAKEAIRRGLDMPLDHGLAFEELLFTRLMATEDAKEGPRAFAEKRKPNYQGR</sequence>
<evidence type="ECO:0000256" key="3">
    <source>
        <dbReference type="RuleBase" id="RU003707"/>
    </source>
</evidence>
<dbReference type="PANTHER" id="PTHR11941">
    <property type="entry name" value="ENOYL-COA HYDRATASE-RELATED"/>
    <property type="match status" value="1"/>
</dbReference>
<evidence type="ECO:0000313" key="4">
    <source>
        <dbReference type="EMBL" id="QFG01833.1"/>
    </source>
</evidence>
<reference evidence="4 5" key="1">
    <citation type="submission" date="2019-08" db="EMBL/GenBank/DDBJ databases">
        <authorList>
            <person name="Toschakov S.V."/>
        </authorList>
    </citation>
    <scope>NUCLEOTIDE SEQUENCE [LARGE SCALE GENOMIC DNA]</scope>
    <source>
        <strain evidence="4 5">3753O</strain>
    </source>
</reference>
<comment type="similarity">
    <text evidence="1 3">Belongs to the enoyl-CoA hydratase/isomerase family.</text>
</comment>
<dbReference type="EMBL" id="CP042829">
    <property type="protein sequence ID" value="QFG01833.1"/>
    <property type="molecule type" value="Genomic_DNA"/>
</dbReference>
<dbReference type="Gene3D" id="3.90.226.10">
    <property type="entry name" value="2-enoyl-CoA Hydratase, Chain A, domain 1"/>
    <property type="match status" value="1"/>
</dbReference>
<organism evidence="4 5">
    <name type="scientific">Tepidiforma bonchosmolovskayae</name>
    <dbReference type="NCBI Taxonomy" id="2601677"/>
    <lineage>
        <taxon>Bacteria</taxon>
        <taxon>Bacillati</taxon>
        <taxon>Chloroflexota</taxon>
        <taxon>Tepidiformia</taxon>
        <taxon>Tepidiformales</taxon>
        <taxon>Tepidiformaceae</taxon>
        <taxon>Tepidiforma</taxon>
    </lineage>
</organism>
<dbReference type="SUPFAM" id="SSF52096">
    <property type="entry name" value="ClpP/crotonase"/>
    <property type="match status" value="1"/>
</dbReference>
<dbReference type="InterPro" id="IPR029045">
    <property type="entry name" value="ClpP/crotonase-like_dom_sf"/>
</dbReference>
<keyword evidence="2" id="KW-0456">Lyase</keyword>
<gene>
    <name evidence="4" type="ORF">Tbon_00390</name>
</gene>
<dbReference type="InterPro" id="IPR001753">
    <property type="entry name" value="Enoyl-CoA_hydra/iso"/>
</dbReference>
<protein>
    <submittedName>
        <fullName evidence="4">Enoyl-CoA hydratase/isomerase family protein</fullName>
    </submittedName>
</protein>
<dbReference type="RefSeq" id="WP_158065780.1">
    <property type="nucleotide sequence ID" value="NZ_CP042829.1"/>
</dbReference>
<keyword evidence="5" id="KW-1185">Reference proteome</keyword>
<dbReference type="Proteomes" id="UP000326331">
    <property type="component" value="Chromosome"/>
</dbReference>
<dbReference type="Gene3D" id="1.10.12.10">
    <property type="entry name" value="Lyase 2-enoyl-coa Hydratase, Chain A, domain 2"/>
    <property type="match status" value="1"/>
</dbReference>
<dbReference type="Pfam" id="PF00378">
    <property type="entry name" value="ECH_1"/>
    <property type="match status" value="1"/>
</dbReference>
<dbReference type="CDD" id="cd06558">
    <property type="entry name" value="crotonase-like"/>
    <property type="match status" value="1"/>
</dbReference>